<proteinExistence type="predicted"/>
<evidence type="ECO:0000313" key="2">
    <source>
        <dbReference type="EMBL" id="OAB45908.1"/>
    </source>
</evidence>
<dbReference type="STRING" id="494026.PGLA_00480"/>
<dbReference type="SUPFAM" id="SSF55729">
    <property type="entry name" value="Acyl-CoA N-acyltransferases (Nat)"/>
    <property type="match status" value="1"/>
</dbReference>
<dbReference type="EMBL" id="LVJH01000002">
    <property type="protein sequence ID" value="OAB45908.1"/>
    <property type="molecule type" value="Genomic_DNA"/>
</dbReference>
<name>A0A168NLG5_9BACL</name>
<reference evidence="2 3" key="1">
    <citation type="submission" date="2016-03" db="EMBL/GenBank/DDBJ databases">
        <title>Draft genome sequence of Paenibacillus glacialis DSM 22343.</title>
        <authorList>
            <person name="Shin S.-K."/>
            <person name="Yi H."/>
        </authorList>
    </citation>
    <scope>NUCLEOTIDE SEQUENCE [LARGE SCALE GENOMIC DNA]</scope>
    <source>
        <strain evidence="2 3">DSM 22343</strain>
    </source>
</reference>
<dbReference type="GO" id="GO:0016747">
    <property type="term" value="F:acyltransferase activity, transferring groups other than amino-acyl groups"/>
    <property type="evidence" value="ECO:0007669"/>
    <property type="project" value="InterPro"/>
</dbReference>
<dbReference type="PANTHER" id="PTHR43792">
    <property type="entry name" value="GNAT FAMILY, PUTATIVE (AFU_ORTHOLOGUE AFUA_3G00765)-RELATED-RELATED"/>
    <property type="match status" value="1"/>
</dbReference>
<dbReference type="AlphaFoldDB" id="A0A168NLG5"/>
<dbReference type="InterPro" id="IPR000182">
    <property type="entry name" value="GNAT_dom"/>
</dbReference>
<accession>A0A168NLG5</accession>
<dbReference type="InterPro" id="IPR016181">
    <property type="entry name" value="Acyl_CoA_acyltransferase"/>
</dbReference>
<gene>
    <name evidence="2" type="ORF">PGLA_00480</name>
</gene>
<organism evidence="2 3">
    <name type="scientific">Paenibacillus glacialis</name>
    <dbReference type="NCBI Taxonomy" id="494026"/>
    <lineage>
        <taxon>Bacteria</taxon>
        <taxon>Bacillati</taxon>
        <taxon>Bacillota</taxon>
        <taxon>Bacilli</taxon>
        <taxon>Bacillales</taxon>
        <taxon>Paenibacillaceae</taxon>
        <taxon>Paenibacillus</taxon>
    </lineage>
</organism>
<evidence type="ECO:0000259" key="1">
    <source>
        <dbReference type="Pfam" id="PF13302"/>
    </source>
</evidence>
<sequence>MFDNREFMNSSILVGERVQLKQIEKVDGKRLEHILSTLQTIDCATFDMDHSYFGSKRMLNQILSRELENFIHFGIWLRKANELIGLISFQHWSRVQAKATIGYMLDRTYWNQGLATEALRLLLEFGFTELGLLQVEGRCYKNNIASEKVMTKNGLLWIRTLPARYGARNLSNEIHVYGLSEASYRQS</sequence>
<dbReference type="OrthoDB" id="2636883at2"/>
<dbReference type="Gene3D" id="3.40.630.30">
    <property type="match status" value="1"/>
</dbReference>
<dbReference type="InterPro" id="IPR051531">
    <property type="entry name" value="N-acetyltransferase"/>
</dbReference>
<dbReference type="Proteomes" id="UP000076967">
    <property type="component" value="Unassembled WGS sequence"/>
</dbReference>
<protein>
    <recommendedName>
        <fullName evidence="1">N-acetyltransferase domain-containing protein</fullName>
    </recommendedName>
</protein>
<comment type="caution">
    <text evidence="2">The sequence shown here is derived from an EMBL/GenBank/DDBJ whole genome shotgun (WGS) entry which is preliminary data.</text>
</comment>
<dbReference type="RefSeq" id="WP_068527229.1">
    <property type="nucleotide sequence ID" value="NZ_LVJH01000002.1"/>
</dbReference>
<keyword evidence="3" id="KW-1185">Reference proteome</keyword>
<dbReference type="Pfam" id="PF13302">
    <property type="entry name" value="Acetyltransf_3"/>
    <property type="match status" value="1"/>
</dbReference>
<feature type="domain" description="N-acetyltransferase" evidence="1">
    <location>
        <begin position="54"/>
        <end position="155"/>
    </location>
</feature>
<evidence type="ECO:0000313" key="3">
    <source>
        <dbReference type="Proteomes" id="UP000076967"/>
    </source>
</evidence>